<dbReference type="RefSeq" id="XP_032815449.1">
    <property type="nucleotide sequence ID" value="XM_032959558.1"/>
</dbReference>
<sequence>MGRALTLHVATWGWLPATPALLAQVYTRCCCCCLDLLEMSAEGSPQLGDGRKEDAAETRRDTEPTCLFCKIANGQQEDCELVYQDEHLSSFRDIHPGAPHHYLVVPRDHVGNCKSLRRRHVALVNEMVRVGKEVLQRQGVSDLSDIRLGFHWPPFSSVTHLHLHVLAPASQIGFLRLAYRLNTWWFVTSDQLIKILEAFPEESAEEGSKAH</sequence>
<keyword evidence="10" id="KW-0732">Signal</keyword>
<protein>
    <recommendedName>
        <fullName evidence="5">Adenosine 5'-monophosphoramidase HINT3</fullName>
    </recommendedName>
    <alternativeName>
        <fullName evidence="6">Histidine triad nucleotide-binding protein 3</fullName>
    </alternativeName>
</protein>
<evidence type="ECO:0000256" key="9">
    <source>
        <dbReference type="PROSITE-ProRule" id="PRU00464"/>
    </source>
</evidence>
<dbReference type="InterPro" id="IPR011146">
    <property type="entry name" value="HIT-like"/>
</dbReference>
<reference evidence="13" key="1">
    <citation type="submission" date="2025-08" db="UniProtKB">
        <authorList>
            <consortium name="RefSeq"/>
        </authorList>
    </citation>
    <scope>IDENTIFICATION</scope>
    <source>
        <tissue evidence="13">Sperm</tissue>
    </source>
</reference>
<evidence type="ECO:0000259" key="11">
    <source>
        <dbReference type="PROSITE" id="PS51084"/>
    </source>
</evidence>
<evidence type="ECO:0000256" key="10">
    <source>
        <dbReference type="SAM" id="SignalP"/>
    </source>
</evidence>
<feature type="domain" description="HIT" evidence="11">
    <location>
        <begin position="67"/>
        <end position="177"/>
    </location>
</feature>
<dbReference type="InterPro" id="IPR036265">
    <property type="entry name" value="HIT-like_sf"/>
</dbReference>
<dbReference type="PROSITE" id="PS51084">
    <property type="entry name" value="HIT_2"/>
    <property type="match status" value="1"/>
</dbReference>
<keyword evidence="1" id="KW-0547">Nucleotide-binding</keyword>
<comment type="similarity">
    <text evidence="4">Belongs to the HINT family.</text>
</comment>
<dbReference type="Gene3D" id="3.30.428.10">
    <property type="entry name" value="HIT-like"/>
    <property type="match status" value="1"/>
</dbReference>
<dbReference type="PANTHER" id="PTHR12486">
    <property type="entry name" value="APRATAXIN-RELATED"/>
    <property type="match status" value="1"/>
</dbReference>
<keyword evidence="2" id="KW-0378">Hydrolase</keyword>
<dbReference type="Proteomes" id="UP001318040">
    <property type="component" value="Chromosome 23"/>
</dbReference>
<dbReference type="PANTHER" id="PTHR12486:SF5">
    <property type="entry name" value="ADENOSINE 5'-MONOPHOSPHORAMIDASE HINT3"/>
    <property type="match status" value="1"/>
</dbReference>
<evidence type="ECO:0000256" key="8">
    <source>
        <dbReference type="PIRSR" id="PIRSR601310-3"/>
    </source>
</evidence>
<evidence type="ECO:0000256" key="3">
    <source>
        <dbReference type="ARBA" id="ARBA00024472"/>
    </source>
</evidence>
<dbReference type="GeneID" id="116945236"/>
<name>A0AAJ7WZ19_PETMA</name>
<dbReference type="Pfam" id="PF11969">
    <property type="entry name" value="DcpS_C"/>
    <property type="match status" value="1"/>
</dbReference>
<evidence type="ECO:0000256" key="6">
    <source>
        <dbReference type="ARBA" id="ARBA00042361"/>
    </source>
</evidence>
<gene>
    <name evidence="13" type="primary">HINT3</name>
</gene>
<feature type="short sequence motif" description="Histidine triad motif" evidence="8 9">
    <location>
        <begin position="160"/>
        <end position="164"/>
    </location>
</feature>
<evidence type="ECO:0000313" key="13">
    <source>
        <dbReference type="RefSeq" id="XP_032815449.1"/>
    </source>
</evidence>
<dbReference type="PRINTS" id="PR00332">
    <property type="entry name" value="HISTRIAD"/>
</dbReference>
<evidence type="ECO:0000256" key="1">
    <source>
        <dbReference type="ARBA" id="ARBA00022741"/>
    </source>
</evidence>
<dbReference type="InterPro" id="IPR001310">
    <property type="entry name" value="Histidine_triad_HIT"/>
</dbReference>
<evidence type="ECO:0000313" key="12">
    <source>
        <dbReference type="Proteomes" id="UP001318040"/>
    </source>
</evidence>
<dbReference type="AlphaFoldDB" id="A0AAJ7WZ19"/>
<dbReference type="GO" id="GO:0016787">
    <property type="term" value="F:hydrolase activity"/>
    <property type="evidence" value="ECO:0007669"/>
    <property type="project" value="UniProtKB-KW"/>
</dbReference>
<keyword evidence="12" id="KW-1185">Reference proteome</keyword>
<dbReference type="GO" id="GO:0000166">
    <property type="term" value="F:nucleotide binding"/>
    <property type="evidence" value="ECO:0007669"/>
    <property type="project" value="UniProtKB-KW"/>
</dbReference>
<dbReference type="SUPFAM" id="SSF54197">
    <property type="entry name" value="HIT-like"/>
    <property type="match status" value="1"/>
</dbReference>
<accession>A0AAJ7WZ19</accession>
<feature type="signal peptide" evidence="10">
    <location>
        <begin position="1"/>
        <end position="22"/>
    </location>
</feature>
<evidence type="ECO:0000256" key="7">
    <source>
        <dbReference type="PIRSR" id="PIRSR601310-1"/>
    </source>
</evidence>
<dbReference type="CTD" id="135114"/>
<feature type="chain" id="PRO_5042479871" description="Adenosine 5'-monophosphoramidase HINT3" evidence="10">
    <location>
        <begin position="23"/>
        <end position="211"/>
    </location>
</feature>
<feature type="active site" description="Tele-AMP-histidine intermediate" evidence="7">
    <location>
        <position position="162"/>
    </location>
</feature>
<evidence type="ECO:0000256" key="2">
    <source>
        <dbReference type="ARBA" id="ARBA00022801"/>
    </source>
</evidence>
<comment type="catalytic activity">
    <reaction evidence="3">
        <text>adenosine 5'-phosphoramidate + H2O = NH4(+) + AMP</text>
        <dbReference type="Rhea" id="RHEA:67916"/>
        <dbReference type="ChEBI" id="CHEBI:15377"/>
        <dbReference type="ChEBI" id="CHEBI:28938"/>
        <dbReference type="ChEBI" id="CHEBI:57890"/>
        <dbReference type="ChEBI" id="CHEBI:456215"/>
    </reaction>
</comment>
<evidence type="ECO:0000256" key="4">
    <source>
        <dbReference type="ARBA" id="ARBA00025764"/>
    </source>
</evidence>
<proteinExistence type="inferred from homology"/>
<organism evidence="12 13">
    <name type="scientific">Petromyzon marinus</name>
    <name type="common">Sea lamprey</name>
    <dbReference type="NCBI Taxonomy" id="7757"/>
    <lineage>
        <taxon>Eukaryota</taxon>
        <taxon>Metazoa</taxon>
        <taxon>Chordata</taxon>
        <taxon>Craniata</taxon>
        <taxon>Vertebrata</taxon>
        <taxon>Cyclostomata</taxon>
        <taxon>Hyperoartia</taxon>
        <taxon>Petromyzontiformes</taxon>
        <taxon>Petromyzontidae</taxon>
        <taxon>Petromyzon</taxon>
    </lineage>
</organism>
<evidence type="ECO:0000256" key="5">
    <source>
        <dbReference type="ARBA" id="ARBA00039802"/>
    </source>
</evidence>